<feature type="compositionally biased region" description="Basic and acidic residues" evidence="6">
    <location>
        <begin position="37"/>
        <end position="46"/>
    </location>
</feature>
<evidence type="ECO:0000256" key="5">
    <source>
        <dbReference type="RuleBase" id="RU361235"/>
    </source>
</evidence>
<keyword evidence="2" id="KW-0719">Serine esterase</keyword>
<dbReference type="EC" id="3.1.1.-" evidence="5"/>
<evidence type="ECO:0000256" key="2">
    <source>
        <dbReference type="ARBA" id="ARBA00022487"/>
    </source>
</evidence>
<dbReference type="Gene3D" id="3.40.50.1820">
    <property type="entry name" value="alpha/beta hydrolase"/>
    <property type="match status" value="1"/>
</dbReference>
<reference evidence="8" key="2">
    <citation type="journal article" date="2023" name="BMC Genomics">
        <title>Pest status, molecular evolution, and epigenetic factors derived from the genome assembly of Frankliniella fusca, a thysanopteran phytovirus vector.</title>
        <authorList>
            <person name="Catto M.A."/>
            <person name="Labadie P.E."/>
            <person name="Jacobson A.L."/>
            <person name="Kennedy G.G."/>
            <person name="Srinivasan R."/>
            <person name="Hunt B.G."/>
        </authorList>
    </citation>
    <scope>NUCLEOTIDE SEQUENCE</scope>
    <source>
        <strain evidence="8">PL_HMW_Pooled</strain>
    </source>
</reference>
<dbReference type="Proteomes" id="UP001219518">
    <property type="component" value="Unassembled WGS sequence"/>
</dbReference>
<dbReference type="InterPro" id="IPR002018">
    <property type="entry name" value="CarbesteraseB"/>
</dbReference>
<keyword evidence="9" id="KW-1185">Reference proteome</keyword>
<dbReference type="InterPro" id="IPR019826">
    <property type="entry name" value="Carboxylesterase_B_AS"/>
</dbReference>
<reference evidence="8" key="1">
    <citation type="submission" date="2021-07" db="EMBL/GenBank/DDBJ databases">
        <authorList>
            <person name="Catto M.A."/>
            <person name="Jacobson A."/>
            <person name="Kennedy G."/>
            <person name="Labadie P."/>
            <person name="Hunt B.G."/>
            <person name="Srinivasan R."/>
        </authorList>
    </citation>
    <scope>NUCLEOTIDE SEQUENCE</scope>
    <source>
        <strain evidence="8">PL_HMW_Pooled</strain>
        <tissue evidence="8">Head</tissue>
    </source>
</reference>
<name>A0AAE1HN83_9NEOP</name>
<evidence type="ECO:0000259" key="7">
    <source>
        <dbReference type="Pfam" id="PF00135"/>
    </source>
</evidence>
<accession>A0AAE1HN83</accession>
<evidence type="ECO:0000256" key="1">
    <source>
        <dbReference type="ARBA" id="ARBA00005964"/>
    </source>
</evidence>
<dbReference type="GO" id="GO:0052689">
    <property type="term" value="F:carboxylic ester hydrolase activity"/>
    <property type="evidence" value="ECO:0007669"/>
    <property type="project" value="UniProtKB-KW"/>
</dbReference>
<comment type="similarity">
    <text evidence="1 5">Belongs to the type-B carboxylesterase/lipase family.</text>
</comment>
<evidence type="ECO:0000256" key="4">
    <source>
        <dbReference type="ARBA" id="ARBA00023180"/>
    </source>
</evidence>
<dbReference type="InterPro" id="IPR029058">
    <property type="entry name" value="AB_hydrolase_fold"/>
</dbReference>
<dbReference type="AlphaFoldDB" id="A0AAE1HN83"/>
<comment type="caution">
    <text evidence="8">The sequence shown here is derived from an EMBL/GenBank/DDBJ whole genome shotgun (WGS) entry which is preliminary data.</text>
</comment>
<dbReference type="InterPro" id="IPR050309">
    <property type="entry name" value="Type-B_Carboxylest/Lipase"/>
</dbReference>
<gene>
    <name evidence="8" type="ORF">KUF71_002170</name>
</gene>
<evidence type="ECO:0000256" key="6">
    <source>
        <dbReference type="SAM" id="MobiDB-lite"/>
    </source>
</evidence>
<dbReference type="Pfam" id="PF00135">
    <property type="entry name" value="COesterase"/>
    <property type="match status" value="1"/>
</dbReference>
<keyword evidence="3 5" id="KW-0378">Hydrolase</keyword>
<dbReference type="PANTHER" id="PTHR11559">
    <property type="entry name" value="CARBOXYLESTERASE"/>
    <property type="match status" value="1"/>
</dbReference>
<sequence length="650" mass="71228">MPTMQLVVAPATATATPPTPDMTPDPRRDFVTSAASSDRRVGVDGDHGDEDATMPKAPVVQTLAGAVRGRLQRTRRGQGTAYFSFRGVPYAAPPVGDLRFKRRRPPAPQAPLPVEPWTGVRDASAPGRPCLQPFGFVPIGPREWNRREVVSFIKTVPELVRVGLQLYNASEDCLYANVFTPQLPGALRNKPKLPVMVFIHGGGFRLGDGDFLYGPDYLMDAGGIVLVTFNYRIGPFGFLATGTEEAPGNAGLKDQVQLLRWVRDNIAAFGGDPDQVTLTGESAGGVSVHLHTLSPLSRGLFHRAIASSGAAGCEWANEDAPLEHARQLAKHLGVEDPDPDALVRRLRALPAAAINRAFQRHMHSAFTPRLSLGMYFVPSVEPPLPGAFLAEDPLRALADGKQAHVPLITGHNDREGLLIFLGVGDGKMGPKSRARRRAFMEDCARQRPEAFLPVDLYRGLDAADRDAVGREVLRYYFGVDELGPDPDKFDQFIDLFGDTMFSIPVLRGSRLHAARSTAPVYHYHFTHDGEMGTIKNLFRAFKYQGASHGDDLGYVFYSASLAACRRRPDPRDEQCRRNLLGVWTSFVRTGEPTAGCDGDSALGVAWPPRSAQQLHFLEISEMLCVKTGAPNSRQLFWNDVYKKYLGVSLL</sequence>
<feature type="region of interest" description="Disordered" evidence="6">
    <location>
        <begin position="1"/>
        <end position="53"/>
    </location>
</feature>
<dbReference type="SUPFAM" id="SSF53474">
    <property type="entry name" value="alpha/beta-Hydrolases"/>
    <property type="match status" value="1"/>
</dbReference>
<evidence type="ECO:0000313" key="8">
    <source>
        <dbReference type="EMBL" id="KAK3923761.1"/>
    </source>
</evidence>
<dbReference type="EMBL" id="JAHWGI010001149">
    <property type="protein sequence ID" value="KAK3923761.1"/>
    <property type="molecule type" value="Genomic_DNA"/>
</dbReference>
<dbReference type="PROSITE" id="PS00122">
    <property type="entry name" value="CARBOXYLESTERASE_B_1"/>
    <property type="match status" value="1"/>
</dbReference>
<evidence type="ECO:0000313" key="9">
    <source>
        <dbReference type="Proteomes" id="UP001219518"/>
    </source>
</evidence>
<proteinExistence type="inferred from homology"/>
<organism evidence="8 9">
    <name type="scientific">Frankliniella fusca</name>
    <dbReference type="NCBI Taxonomy" id="407009"/>
    <lineage>
        <taxon>Eukaryota</taxon>
        <taxon>Metazoa</taxon>
        <taxon>Ecdysozoa</taxon>
        <taxon>Arthropoda</taxon>
        <taxon>Hexapoda</taxon>
        <taxon>Insecta</taxon>
        <taxon>Pterygota</taxon>
        <taxon>Neoptera</taxon>
        <taxon>Paraneoptera</taxon>
        <taxon>Thysanoptera</taxon>
        <taxon>Terebrantia</taxon>
        <taxon>Thripoidea</taxon>
        <taxon>Thripidae</taxon>
        <taxon>Frankliniella</taxon>
    </lineage>
</organism>
<feature type="domain" description="Carboxylesterase type B" evidence="7">
    <location>
        <begin position="57"/>
        <end position="636"/>
    </location>
</feature>
<keyword evidence="4" id="KW-0325">Glycoprotein</keyword>
<evidence type="ECO:0000256" key="3">
    <source>
        <dbReference type="ARBA" id="ARBA00022801"/>
    </source>
</evidence>
<protein>
    <recommendedName>
        <fullName evidence="5">Carboxylic ester hydrolase</fullName>
        <ecNumber evidence="5">3.1.1.-</ecNumber>
    </recommendedName>
</protein>